<sequence>MSGLLRRPQSIARSSRQLLEAASLSRTLAQRPASLPRPLYAYARSRQYSTEKENDDKQVDKKSGSQPKGMENLYSQQSPLSSDPQQPGKKPEEPDDGKSKLTAAEEKALEDTFALVKKGMPASMAADIDMALKKIKREGLPAELRETIAEVSKVGMSPARAAKLWRLTTHIARQTAEDVVNEKHAEPQQKTSDNPGPAGTSGNKDSGKKKEGQSPFGAVKEVKFDLSNFLVSAFVAYMLYRLFSPTENSREITWQEFRNTFFDKGLVEKLVVINGNQVRVYLHRENVAAMYPESPASQQGFYYFFSIGSVEAFERRVDEAQNELGIPSSERIPVSYTQEGSWANLILGFGPTLLFIGAITYMSRRAASGGGAGGGVFGMGKSRAKKFNHETDIKVKFSDVAGMDEAKTEIMEFVGFLKDPARFQKLGAKIPRGAILSGPPGTGKTLLAKATAGESGVPFFSVSGSEFVEMFVGVGPSRVRDLFANARKNTPCIIFIDEIDAIGKARAKSSFGGGNDERESTLNQILTEMDGFNTSEQVVVLAGTNRADVLDKALMRPGRFDRHIAIDRPTMEGRKQIFGVHLKSIVTNEDMEHLKGRLSALTPGFAGADIANCVNEAALVAARAAAESVTMEHFEKAIERVIGGLEKKSLVLTPEEKKTVAYHEAGHAICGWYFQWADPLLKVSIIPRGAGALGYAQYLPGGGNDAVLMNVKQLMDRMAMTLGGRVSEELHFDTVTSGASDDFNKVTRMATAMVTKWGMSNLGYIYYPSSGETQETQLQKPFSEQTAQNIDAEVKRIVNEAYKQCRQLLEEKKREVGLVAEELLKKEMIDRDDMVRLLGKRPWADPGEFSKYFSGSGDNKPLGPAPGTPPTGGIGDSDGGSVPPPLPGAGPAPPAPALYKQLEDASKRW</sequence>
<evidence type="ECO:0000256" key="12">
    <source>
        <dbReference type="ARBA" id="ARBA00022989"/>
    </source>
</evidence>
<feature type="region of interest" description="Disordered" evidence="17">
    <location>
        <begin position="849"/>
        <end position="909"/>
    </location>
</feature>
<feature type="region of interest" description="Disordered" evidence="17">
    <location>
        <begin position="179"/>
        <end position="213"/>
    </location>
</feature>
<keyword evidence="19" id="KW-0132">Cell division</keyword>
<proteinExistence type="inferred from homology"/>
<dbReference type="InterPro" id="IPR050928">
    <property type="entry name" value="ATP-dep_Zn_Metalloprotease"/>
</dbReference>
<feature type="compositionally biased region" description="Polar residues" evidence="17">
    <location>
        <begin position="188"/>
        <end position="204"/>
    </location>
</feature>
<dbReference type="Pfam" id="PF06480">
    <property type="entry name" value="FtsH_ext"/>
    <property type="match status" value="1"/>
</dbReference>
<feature type="domain" description="AAA+ ATPase" evidence="18">
    <location>
        <begin position="430"/>
        <end position="570"/>
    </location>
</feature>
<dbReference type="InterPro" id="IPR000642">
    <property type="entry name" value="Peptidase_M41"/>
</dbReference>
<evidence type="ECO:0000256" key="11">
    <source>
        <dbReference type="ARBA" id="ARBA00022840"/>
    </source>
</evidence>
<comment type="similarity">
    <text evidence="4">In the N-terminal section; belongs to the AAA ATPase family.</text>
</comment>
<evidence type="ECO:0000256" key="8">
    <source>
        <dbReference type="ARBA" id="ARBA00022741"/>
    </source>
</evidence>
<evidence type="ECO:0000256" key="7">
    <source>
        <dbReference type="ARBA" id="ARBA00022723"/>
    </source>
</evidence>
<dbReference type="GO" id="GO:0065003">
    <property type="term" value="P:protein-containing complex assembly"/>
    <property type="evidence" value="ECO:0007669"/>
    <property type="project" value="EnsemblFungi"/>
</dbReference>
<dbReference type="Gene3D" id="1.20.58.760">
    <property type="entry name" value="Peptidase M41"/>
    <property type="match status" value="1"/>
</dbReference>
<keyword evidence="13" id="KW-0482">Metalloprotease</keyword>
<dbReference type="GO" id="GO:0030163">
    <property type="term" value="P:protein catabolic process"/>
    <property type="evidence" value="ECO:0007669"/>
    <property type="project" value="EnsemblFungi"/>
</dbReference>
<dbReference type="MEROPS" id="M41.003"/>
<comment type="cofactor">
    <cofactor evidence="1">
        <name>Zn(2+)</name>
        <dbReference type="ChEBI" id="CHEBI:29105"/>
    </cofactor>
</comment>
<dbReference type="GO" id="GO:0006465">
    <property type="term" value="P:signal peptide processing"/>
    <property type="evidence" value="ECO:0007669"/>
    <property type="project" value="EnsemblFungi"/>
</dbReference>
<keyword evidence="12" id="KW-1133">Transmembrane helix</keyword>
<dbReference type="InterPro" id="IPR041569">
    <property type="entry name" value="AAA_lid_3"/>
</dbReference>
<dbReference type="InterPro" id="IPR027417">
    <property type="entry name" value="P-loop_NTPase"/>
</dbReference>
<dbReference type="GO" id="GO:0005745">
    <property type="term" value="C:m-AAA complex"/>
    <property type="evidence" value="ECO:0007669"/>
    <property type="project" value="EnsemblFungi"/>
</dbReference>
<dbReference type="PROSITE" id="PS00674">
    <property type="entry name" value="AAA"/>
    <property type="match status" value="1"/>
</dbReference>
<dbReference type="InterPro" id="IPR003593">
    <property type="entry name" value="AAA+_ATPase"/>
</dbReference>
<dbReference type="GO" id="GO:0004222">
    <property type="term" value="F:metalloendopeptidase activity"/>
    <property type="evidence" value="ECO:0007669"/>
    <property type="project" value="InterPro"/>
</dbReference>
<comment type="similarity">
    <text evidence="3">In the C-terminal section; belongs to the peptidase M41 family.</text>
</comment>
<evidence type="ECO:0000256" key="3">
    <source>
        <dbReference type="ARBA" id="ARBA00010044"/>
    </source>
</evidence>
<dbReference type="GO" id="GO:0005524">
    <property type="term" value="F:ATP binding"/>
    <property type="evidence" value="ECO:0007669"/>
    <property type="project" value="UniProtKB-KW"/>
</dbReference>
<dbReference type="Gene3D" id="3.40.1690.20">
    <property type="match status" value="1"/>
</dbReference>
<dbReference type="GeneID" id="27901062"/>
<dbReference type="GO" id="GO:0051301">
    <property type="term" value="P:cell division"/>
    <property type="evidence" value="ECO:0007669"/>
    <property type="project" value="UniProtKB-KW"/>
</dbReference>
<evidence type="ECO:0000256" key="1">
    <source>
        <dbReference type="ARBA" id="ARBA00001947"/>
    </source>
</evidence>
<dbReference type="Pfam" id="PF00004">
    <property type="entry name" value="AAA"/>
    <property type="match status" value="1"/>
</dbReference>
<dbReference type="OrthoDB" id="1413014at2759"/>
<dbReference type="InterPro" id="IPR011546">
    <property type="entry name" value="Pept_M41_FtsH_extracell"/>
</dbReference>
<feature type="compositionally biased region" description="Low complexity" evidence="17">
    <location>
        <begin position="75"/>
        <end position="87"/>
    </location>
</feature>
<feature type="compositionally biased region" description="Basic and acidic residues" evidence="17">
    <location>
        <begin position="89"/>
        <end position="103"/>
    </location>
</feature>
<keyword evidence="11" id="KW-0067">ATP-binding</keyword>
<protein>
    <submittedName>
        <fullName evidence="19">Cell division protease ftsH</fullName>
    </submittedName>
</protein>
<dbReference type="InterPro" id="IPR003959">
    <property type="entry name" value="ATPase_AAA_core"/>
</dbReference>
<dbReference type="NCBIfam" id="TIGR01241">
    <property type="entry name" value="FtsH_fam"/>
    <property type="match status" value="1"/>
</dbReference>
<evidence type="ECO:0000313" key="20">
    <source>
        <dbReference type="Proteomes" id="UP000016931"/>
    </source>
</evidence>
<dbReference type="InterPro" id="IPR037219">
    <property type="entry name" value="Peptidase_M41-like"/>
</dbReference>
<dbReference type="CDD" id="cd19501">
    <property type="entry name" value="RecA-like_FtsH"/>
    <property type="match status" value="1"/>
</dbReference>
<dbReference type="GO" id="GO:0034982">
    <property type="term" value="P:mitochondrial protein processing"/>
    <property type="evidence" value="ECO:0007669"/>
    <property type="project" value="TreeGrafter"/>
</dbReference>
<feature type="region of interest" description="Disordered" evidence="17">
    <location>
        <begin position="24"/>
        <end position="103"/>
    </location>
</feature>
<dbReference type="GO" id="GO:0004176">
    <property type="term" value="F:ATP-dependent peptidase activity"/>
    <property type="evidence" value="ECO:0007669"/>
    <property type="project" value="InterPro"/>
</dbReference>
<dbReference type="FunFam" id="3.40.50.300:FF:000001">
    <property type="entry name" value="ATP-dependent zinc metalloprotease FtsH"/>
    <property type="match status" value="1"/>
</dbReference>
<evidence type="ECO:0000256" key="10">
    <source>
        <dbReference type="ARBA" id="ARBA00022833"/>
    </source>
</evidence>
<keyword evidence="19" id="KW-0131">Cell cycle</keyword>
<keyword evidence="7" id="KW-0479">Metal-binding</keyword>
<dbReference type="AlphaFoldDB" id="N1QP16"/>
<evidence type="ECO:0000256" key="13">
    <source>
        <dbReference type="ARBA" id="ARBA00023049"/>
    </source>
</evidence>
<dbReference type="Pfam" id="PF17862">
    <property type="entry name" value="AAA_lid_3"/>
    <property type="match status" value="1"/>
</dbReference>
<dbReference type="FunFam" id="1.20.58.760:FF:000003">
    <property type="entry name" value="AFG3-like AAA ATPase 2"/>
    <property type="match status" value="1"/>
</dbReference>
<name>N1QP16_SPHMS</name>
<dbReference type="OMA" id="ARQKGNF"/>
<dbReference type="GO" id="GO:0008270">
    <property type="term" value="F:zinc ion binding"/>
    <property type="evidence" value="ECO:0007669"/>
    <property type="project" value="InterPro"/>
</dbReference>
<reference evidence="19 20" key="1">
    <citation type="journal article" date="2012" name="PLoS Pathog.">
        <title>Diverse lifestyles and strategies of plant pathogenesis encoded in the genomes of eighteen Dothideomycetes fungi.</title>
        <authorList>
            <person name="Ohm R.A."/>
            <person name="Feau N."/>
            <person name="Henrissat B."/>
            <person name="Schoch C.L."/>
            <person name="Horwitz B.A."/>
            <person name="Barry K.W."/>
            <person name="Condon B.J."/>
            <person name="Copeland A.C."/>
            <person name="Dhillon B."/>
            <person name="Glaser F."/>
            <person name="Hesse C.N."/>
            <person name="Kosti I."/>
            <person name="LaButti K."/>
            <person name="Lindquist E.A."/>
            <person name="Lucas S."/>
            <person name="Salamov A.A."/>
            <person name="Bradshaw R.E."/>
            <person name="Ciuffetti L."/>
            <person name="Hamelin R.C."/>
            <person name="Kema G.H.J."/>
            <person name="Lawrence C."/>
            <person name="Scott J.A."/>
            <person name="Spatafora J.W."/>
            <person name="Turgeon B.G."/>
            <person name="de Wit P.J.G.M."/>
            <person name="Zhong S."/>
            <person name="Goodwin S.B."/>
            <person name="Grigoriev I.V."/>
        </authorList>
    </citation>
    <scope>NUCLEOTIDE SEQUENCE [LARGE SCALE GENOMIC DNA]</scope>
    <source>
        <strain evidence="19 20">SO2202</strain>
    </source>
</reference>
<dbReference type="STRING" id="692275.N1QP16"/>
<dbReference type="FunFam" id="3.40.1690.20:FF:000003">
    <property type="entry name" value="Mitochondrial inner membrane AAA protease Yta12, putative"/>
    <property type="match status" value="1"/>
</dbReference>
<gene>
    <name evidence="19" type="ORF">SEPMUDRAFT_146872</name>
</gene>
<keyword evidence="10" id="KW-0862">Zinc</keyword>
<dbReference type="SUPFAM" id="SSF52540">
    <property type="entry name" value="P-loop containing nucleoside triphosphate hydrolases"/>
    <property type="match status" value="1"/>
</dbReference>
<dbReference type="GO" id="GO:0140567">
    <property type="term" value="F:membrane protein dislocase activity"/>
    <property type="evidence" value="ECO:0007669"/>
    <property type="project" value="EnsemblFungi"/>
</dbReference>
<dbReference type="Proteomes" id="UP000016931">
    <property type="component" value="Unassembled WGS sequence"/>
</dbReference>
<evidence type="ECO:0000256" key="16">
    <source>
        <dbReference type="ARBA" id="ARBA00048778"/>
    </source>
</evidence>
<dbReference type="EMBL" id="KB456260">
    <property type="protein sequence ID" value="EMF17984.1"/>
    <property type="molecule type" value="Genomic_DNA"/>
</dbReference>
<dbReference type="eggNOG" id="KOG0731">
    <property type="taxonomic scope" value="Eukaryota"/>
</dbReference>
<evidence type="ECO:0000259" key="18">
    <source>
        <dbReference type="SMART" id="SM00382"/>
    </source>
</evidence>
<dbReference type="SUPFAM" id="SSF140990">
    <property type="entry name" value="FtsH protease domain-like"/>
    <property type="match status" value="1"/>
</dbReference>
<keyword evidence="9" id="KW-0378">Hydrolase</keyword>
<keyword evidence="5 19" id="KW-0645">Protease</keyword>
<dbReference type="Pfam" id="PF01434">
    <property type="entry name" value="Peptidase_M41"/>
    <property type="match status" value="1"/>
</dbReference>
<keyword evidence="20" id="KW-1185">Reference proteome</keyword>
<dbReference type="GO" id="GO:0097002">
    <property type="term" value="C:mitochondrial inner boundary membrane"/>
    <property type="evidence" value="ECO:0007669"/>
    <property type="project" value="EnsemblFungi"/>
</dbReference>
<dbReference type="RefSeq" id="XP_016766105.1">
    <property type="nucleotide sequence ID" value="XM_016903925.1"/>
</dbReference>
<dbReference type="PANTHER" id="PTHR43655:SF2">
    <property type="entry name" value="AFG3 LIKE MATRIX AAA PEPTIDASE SUBUNIT 2, ISOFORM A"/>
    <property type="match status" value="1"/>
</dbReference>
<evidence type="ECO:0000256" key="2">
    <source>
        <dbReference type="ARBA" id="ARBA00004225"/>
    </source>
</evidence>
<comment type="subcellular location">
    <subcellularLocation>
        <location evidence="2">Mitochondrion membrane</location>
        <topology evidence="2">Multi-pass membrane protein</topology>
    </subcellularLocation>
</comment>
<evidence type="ECO:0000256" key="15">
    <source>
        <dbReference type="ARBA" id="ARBA00023136"/>
    </source>
</evidence>
<dbReference type="InterPro" id="IPR003960">
    <property type="entry name" value="ATPase_AAA_CS"/>
</dbReference>
<dbReference type="Gene3D" id="1.10.8.60">
    <property type="match status" value="1"/>
</dbReference>
<dbReference type="FunFam" id="1.10.8.60:FF:000019">
    <property type="entry name" value="AFG3-like AAA ATPase 2"/>
    <property type="match status" value="1"/>
</dbReference>
<comment type="catalytic activity">
    <reaction evidence="16">
        <text>ATP + H2O = ADP + phosphate + H(+)</text>
        <dbReference type="Rhea" id="RHEA:13065"/>
        <dbReference type="ChEBI" id="CHEBI:15377"/>
        <dbReference type="ChEBI" id="CHEBI:15378"/>
        <dbReference type="ChEBI" id="CHEBI:30616"/>
        <dbReference type="ChEBI" id="CHEBI:43474"/>
        <dbReference type="ChEBI" id="CHEBI:456216"/>
    </reaction>
    <physiologicalReaction direction="left-to-right" evidence="16">
        <dbReference type="Rhea" id="RHEA:13066"/>
    </physiologicalReaction>
</comment>
<evidence type="ECO:0000256" key="4">
    <source>
        <dbReference type="ARBA" id="ARBA00010550"/>
    </source>
</evidence>
<dbReference type="GO" id="GO:0030150">
    <property type="term" value="P:protein import into mitochondrial matrix"/>
    <property type="evidence" value="ECO:0007669"/>
    <property type="project" value="EnsemblFungi"/>
</dbReference>
<evidence type="ECO:0000256" key="9">
    <source>
        <dbReference type="ARBA" id="ARBA00022801"/>
    </source>
</evidence>
<evidence type="ECO:0000256" key="5">
    <source>
        <dbReference type="ARBA" id="ARBA00022670"/>
    </source>
</evidence>
<organism evidence="19 20">
    <name type="scientific">Sphaerulina musiva (strain SO2202)</name>
    <name type="common">Poplar stem canker fungus</name>
    <name type="synonym">Septoria musiva</name>
    <dbReference type="NCBI Taxonomy" id="692275"/>
    <lineage>
        <taxon>Eukaryota</taxon>
        <taxon>Fungi</taxon>
        <taxon>Dikarya</taxon>
        <taxon>Ascomycota</taxon>
        <taxon>Pezizomycotina</taxon>
        <taxon>Dothideomycetes</taxon>
        <taxon>Dothideomycetidae</taxon>
        <taxon>Mycosphaerellales</taxon>
        <taxon>Mycosphaerellaceae</taxon>
        <taxon>Sphaerulina</taxon>
    </lineage>
</organism>
<keyword evidence="14" id="KW-0496">Mitochondrion</keyword>
<dbReference type="InterPro" id="IPR005936">
    <property type="entry name" value="FtsH"/>
</dbReference>
<dbReference type="PANTHER" id="PTHR43655">
    <property type="entry name" value="ATP-DEPENDENT PROTEASE"/>
    <property type="match status" value="1"/>
</dbReference>
<feature type="compositionally biased region" description="Basic and acidic residues" evidence="17">
    <location>
        <begin position="49"/>
        <end position="63"/>
    </location>
</feature>
<accession>N1QP16</accession>
<keyword evidence="6" id="KW-0812">Transmembrane</keyword>
<dbReference type="SMART" id="SM00382">
    <property type="entry name" value="AAA"/>
    <property type="match status" value="1"/>
</dbReference>
<dbReference type="HAMAP" id="MF_01458">
    <property type="entry name" value="FtsH"/>
    <property type="match status" value="1"/>
</dbReference>
<evidence type="ECO:0000256" key="14">
    <source>
        <dbReference type="ARBA" id="ARBA00023128"/>
    </source>
</evidence>
<evidence type="ECO:0000313" key="19">
    <source>
        <dbReference type="EMBL" id="EMF17984.1"/>
    </source>
</evidence>
<feature type="compositionally biased region" description="Pro residues" evidence="17">
    <location>
        <begin position="882"/>
        <end position="896"/>
    </location>
</feature>
<evidence type="ECO:0000256" key="17">
    <source>
        <dbReference type="SAM" id="MobiDB-lite"/>
    </source>
</evidence>
<keyword evidence="15" id="KW-0472">Membrane</keyword>
<keyword evidence="8" id="KW-0547">Nucleotide-binding</keyword>
<dbReference type="GO" id="GO:0016887">
    <property type="term" value="F:ATP hydrolysis activity"/>
    <property type="evidence" value="ECO:0007669"/>
    <property type="project" value="EnsemblFungi"/>
</dbReference>
<dbReference type="HOGENOM" id="CLU_000688_23_4_1"/>
<evidence type="ECO:0000256" key="6">
    <source>
        <dbReference type="ARBA" id="ARBA00022692"/>
    </source>
</evidence>
<dbReference type="Gene3D" id="3.40.50.300">
    <property type="entry name" value="P-loop containing nucleotide triphosphate hydrolases"/>
    <property type="match status" value="1"/>
</dbReference>